<evidence type="ECO:0000313" key="6">
    <source>
        <dbReference type="Proteomes" id="UP000645676"/>
    </source>
</evidence>
<dbReference type="InterPro" id="IPR016071">
    <property type="entry name" value="Staphylococal_nuclease_OB-fold"/>
</dbReference>
<dbReference type="PROSITE" id="PS51257">
    <property type="entry name" value="PROKAR_LIPOPROTEIN"/>
    <property type="match status" value="1"/>
</dbReference>
<evidence type="ECO:0000256" key="2">
    <source>
        <dbReference type="ARBA" id="ARBA00022759"/>
    </source>
</evidence>
<proteinExistence type="predicted"/>
<dbReference type="PANTHER" id="PTHR12302:SF3">
    <property type="entry name" value="SERINE_THREONINE-PROTEIN KINASE 31"/>
    <property type="match status" value="1"/>
</dbReference>
<dbReference type="PROSITE" id="PS01284">
    <property type="entry name" value="TNASE_2"/>
    <property type="match status" value="1"/>
</dbReference>
<accession>A0A832T2E5</accession>
<name>A0A832T2E5_9EURY</name>
<dbReference type="Pfam" id="PF00565">
    <property type="entry name" value="SNase"/>
    <property type="match status" value="1"/>
</dbReference>
<sequence>MIRGRIMRKFLILSMLIFTTLCGCVDFSSSNSNGYYHDSWSYNNYTSFVDTHEHYYGKVVKVVDGDTVYVEVNGELWKIRLLGVDTPEIHKRNNPYEYYLLNGTPITDTKYLKEWGYKAKHFAEKELKNKTVIIVFDNEAPKKDKYGRYLAYIFINNSNNLINFNEELLKYGYARVYISNFELKDEFLNVEREAKENRVGLWNWSNN</sequence>
<dbReference type="OMA" id="RYLAYIF"/>
<dbReference type="GO" id="GO:0004519">
    <property type="term" value="F:endonuclease activity"/>
    <property type="evidence" value="ECO:0007669"/>
    <property type="project" value="UniProtKB-KW"/>
</dbReference>
<dbReference type="PROSITE" id="PS01123">
    <property type="entry name" value="TNASE_1"/>
    <property type="match status" value="1"/>
</dbReference>
<keyword evidence="2" id="KW-0255">Endonuclease</keyword>
<evidence type="ECO:0000256" key="1">
    <source>
        <dbReference type="ARBA" id="ARBA00022722"/>
    </source>
</evidence>
<evidence type="ECO:0000256" key="3">
    <source>
        <dbReference type="ARBA" id="ARBA00022801"/>
    </source>
</evidence>
<dbReference type="SMART" id="SM00318">
    <property type="entry name" value="SNc"/>
    <property type="match status" value="1"/>
</dbReference>
<dbReference type="CDD" id="cd00175">
    <property type="entry name" value="SNc"/>
    <property type="match status" value="1"/>
</dbReference>
<organism evidence="5 6">
    <name type="scientific">Methanocaldococcus jannaschii</name>
    <dbReference type="NCBI Taxonomy" id="2190"/>
    <lineage>
        <taxon>Archaea</taxon>
        <taxon>Methanobacteriati</taxon>
        <taxon>Methanobacteriota</taxon>
        <taxon>Methanomada group</taxon>
        <taxon>Methanococci</taxon>
        <taxon>Methanococcales</taxon>
        <taxon>Methanocaldococcaceae</taxon>
        <taxon>Methanocaldococcus</taxon>
    </lineage>
</organism>
<feature type="domain" description="TNase-like" evidence="4">
    <location>
        <begin position="53"/>
        <end position="204"/>
    </location>
</feature>
<comment type="caution">
    <text evidence="5">The sequence shown here is derived from an EMBL/GenBank/DDBJ whole genome shotgun (WGS) entry which is preliminary data.</text>
</comment>
<dbReference type="PROSITE" id="PS50830">
    <property type="entry name" value="TNASE_3"/>
    <property type="match status" value="1"/>
</dbReference>
<evidence type="ECO:0000259" key="4">
    <source>
        <dbReference type="PROSITE" id="PS50830"/>
    </source>
</evidence>
<dbReference type="EMBL" id="DUJR01000028">
    <property type="protein sequence ID" value="HII60041.1"/>
    <property type="molecule type" value="Genomic_DNA"/>
</dbReference>
<keyword evidence="1" id="KW-0540">Nuclease</keyword>
<dbReference type="GO" id="GO:0016787">
    <property type="term" value="F:hydrolase activity"/>
    <property type="evidence" value="ECO:0007669"/>
    <property type="project" value="UniProtKB-KW"/>
</dbReference>
<dbReference type="AlphaFoldDB" id="A0A832T2E5"/>
<dbReference type="Proteomes" id="UP000645676">
    <property type="component" value="Unassembled WGS sequence"/>
</dbReference>
<dbReference type="SMR" id="A0A832T2E5"/>
<dbReference type="InterPro" id="IPR035437">
    <property type="entry name" value="SNase_OB-fold_sf"/>
</dbReference>
<dbReference type="GO" id="GO:0003676">
    <property type="term" value="F:nucleic acid binding"/>
    <property type="evidence" value="ECO:0007669"/>
    <property type="project" value="InterPro"/>
</dbReference>
<dbReference type="FunFam" id="2.40.50.90:FF:000119">
    <property type="entry name" value="Thermococcal nuclease homolog"/>
    <property type="match status" value="1"/>
</dbReference>
<evidence type="ECO:0000313" key="5">
    <source>
        <dbReference type="EMBL" id="HII60041.1"/>
    </source>
</evidence>
<reference evidence="5" key="1">
    <citation type="journal article" date="2020" name="bioRxiv">
        <title>A rank-normalized archaeal taxonomy based on genome phylogeny resolves widespread incomplete and uneven classifications.</title>
        <authorList>
            <person name="Rinke C."/>
            <person name="Chuvochina M."/>
            <person name="Mussig A.J."/>
            <person name="Chaumeil P.-A."/>
            <person name="Waite D.W."/>
            <person name="Whitman W.B."/>
            <person name="Parks D.H."/>
            <person name="Hugenholtz P."/>
        </authorList>
    </citation>
    <scope>NUCLEOTIDE SEQUENCE</scope>
    <source>
        <strain evidence="5">UBA8849</strain>
    </source>
</reference>
<protein>
    <submittedName>
        <fullName evidence="5">Thermonuclease family protein</fullName>
    </submittedName>
</protein>
<gene>
    <name evidence="5" type="ORF">HA335_05685</name>
</gene>
<dbReference type="InterPro" id="IPR002071">
    <property type="entry name" value="Thermonucl_AS"/>
</dbReference>
<keyword evidence="3" id="KW-0378">Hydrolase</keyword>
<dbReference type="PANTHER" id="PTHR12302">
    <property type="entry name" value="EBNA2 BINDING PROTEIN P100"/>
    <property type="match status" value="1"/>
</dbReference>
<dbReference type="SUPFAM" id="SSF50199">
    <property type="entry name" value="Staphylococcal nuclease"/>
    <property type="match status" value="1"/>
</dbReference>
<dbReference type="Gene3D" id="2.40.50.90">
    <property type="match status" value="1"/>
</dbReference>